<keyword evidence="2" id="KW-1003">Cell membrane</keyword>
<dbReference type="InterPro" id="IPR052192">
    <property type="entry name" value="Insect_Ionotropic_Sensory_Rcpt"/>
</dbReference>
<dbReference type="Proteomes" id="UP001652680">
    <property type="component" value="Unassembled WGS sequence"/>
</dbReference>
<keyword evidence="9" id="KW-0732">Signal</keyword>
<dbReference type="CTD" id="246442"/>
<evidence type="ECO:0000313" key="11">
    <source>
        <dbReference type="Proteomes" id="UP001652680"/>
    </source>
</evidence>
<dbReference type="GeneID" id="108039887"/>
<evidence type="ECO:0000256" key="9">
    <source>
        <dbReference type="SAM" id="SignalP"/>
    </source>
</evidence>
<dbReference type="AlphaFoldDB" id="A0A6P4E3Q7"/>
<evidence type="ECO:0000313" key="12">
    <source>
        <dbReference type="RefSeq" id="XP_016972542.1"/>
    </source>
</evidence>
<feature type="signal peptide" evidence="9">
    <location>
        <begin position="1"/>
        <end position="19"/>
    </location>
</feature>
<evidence type="ECO:0000256" key="2">
    <source>
        <dbReference type="ARBA" id="ARBA00022475"/>
    </source>
</evidence>
<feature type="transmembrane region" description="Helical" evidence="8">
    <location>
        <begin position="372"/>
        <end position="391"/>
    </location>
</feature>
<reference evidence="12" key="2">
    <citation type="submission" date="2025-04" db="UniProtKB">
        <authorList>
            <consortium name="RefSeq"/>
        </authorList>
    </citation>
    <scope>IDENTIFICATION</scope>
</reference>
<keyword evidence="6" id="KW-0675">Receptor</keyword>
<comment type="subcellular location">
    <subcellularLocation>
        <location evidence="1">Cell membrane</location>
        <topology evidence="1">Multi-pass membrane protein</topology>
    </subcellularLocation>
</comment>
<dbReference type="RefSeq" id="XP_016972542.1">
    <property type="nucleotide sequence ID" value="XM_017117053.1"/>
</dbReference>
<evidence type="ECO:0000256" key="5">
    <source>
        <dbReference type="ARBA" id="ARBA00023136"/>
    </source>
</evidence>
<feature type="transmembrane region" description="Helical" evidence="8">
    <location>
        <begin position="313"/>
        <end position="334"/>
    </location>
</feature>
<gene>
    <name evidence="12" type="primary">LOC108039887</name>
    <name evidence="10" type="synonym">108039887</name>
</gene>
<sequence>MCKVLTTLFLFAFVQLGAGYNVTMLKSVLEVISSREQWTNTAIFVEGSTKRDDLNGLIIWLHQTMGVTTVATDSFSQPEKLRPLGHFNLTENNAISLFFCNGKQDIGWFTLDSSLRKLRRSRLIVLLTFQSDSQNDIYSIFKTLFHYQFLKVIVLHRDQIYSYTPYPAVRFFKLNINSNPLFPPATTNFQGYVVSTPAENDIPRVFQVQDPLTKRKQMRGYAYRAFVEYLHHHNASLHLTNPDEDLGPTTSANISRIIQMIIDGKLEISLHPYVSTLVNTVKSYPLLIYQTCLIVPVRNEIPRHMYLLRPFHLNSWYILFFGVIYISGILYWLTPSVSSWAQRLGLSFLDAVSKIIYISSPITMYRPTWRHCVVFIQLTILGFITTSWYNIELDSFFTALVVGEQVNNIDQLVQQQQRVLVKDYEVKTILRHVEPRLVDKVIPLLVAVNASEQVSALLSFNRSYAYPFTEERWEFFAMQQQYAFKPIFRFSPACLGSPQIGYPMRIDSHFESTLNMFIMMIQDTGLLHHWLISDFNDAMLAGYVRFLDNVLGFQAIDLNTLRLGWCVLGFGWILSALVFSCERWHILLNLANK</sequence>
<evidence type="ECO:0000256" key="1">
    <source>
        <dbReference type="ARBA" id="ARBA00004651"/>
    </source>
</evidence>
<keyword evidence="7" id="KW-0325">Glycoprotein</keyword>
<name>A0A6P4E3Q7_DRORH</name>
<organism evidence="12">
    <name type="scientific">Drosophila rhopaloa</name>
    <name type="common">Fruit fly</name>
    <dbReference type="NCBI Taxonomy" id="1041015"/>
    <lineage>
        <taxon>Eukaryota</taxon>
        <taxon>Metazoa</taxon>
        <taxon>Ecdysozoa</taxon>
        <taxon>Arthropoda</taxon>
        <taxon>Hexapoda</taxon>
        <taxon>Insecta</taxon>
        <taxon>Pterygota</taxon>
        <taxon>Neoptera</taxon>
        <taxon>Endopterygota</taxon>
        <taxon>Diptera</taxon>
        <taxon>Brachycera</taxon>
        <taxon>Muscomorpha</taxon>
        <taxon>Ephydroidea</taxon>
        <taxon>Drosophilidae</taxon>
        <taxon>Drosophila</taxon>
        <taxon>Sophophora</taxon>
    </lineage>
</organism>
<dbReference type="GO" id="GO:0005886">
    <property type="term" value="C:plasma membrane"/>
    <property type="evidence" value="ECO:0007669"/>
    <property type="project" value="UniProtKB-SubCell"/>
</dbReference>
<evidence type="ECO:0000256" key="7">
    <source>
        <dbReference type="ARBA" id="ARBA00023180"/>
    </source>
</evidence>
<protein>
    <submittedName>
        <fullName evidence="12">Uncharacterized protein LOC108039887</fullName>
    </submittedName>
</protein>
<keyword evidence="4 8" id="KW-1133">Transmembrane helix</keyword>
<evidence type="ECO:0000256" key="4">
    <source>
        <dbReference type="ARBA" id="ARBA00022989"/>
    </source>
</evidence>
<dbReference type="OrthoDB" id="8010639at2759"/>
<dbReference type="PANTHER" id="PTHR42643">
    <property type="entry name" value="IONOTROPIC RECEPTOR 20A-RELATED"/>
    <property type="match status" value="1"/>
</dbReference>
<feature type="chain" id="PRO_5028243518" evidence="9">
    <location>
        <begin position="20"/>
        <end position="593"/>
    </location>
</feature>
<dbReference type="PANTHER" id="PTHR42643:SF41">
    <property type="entry name" value="IONOTROPIC RECEPTOR 20A-RELATED"/>
    <property type="match status" value="1"/>
</dbReference>
<dbReference type="EnsemblMetazoa" id="XM_017117053.1">
    <property type="protein sequence ID" value="XP_016972542.1"/>
    <property type="gene ID" value="LOC108039887"/>
</dbReference>
<keyword evidence="11" id="KW-1185">Reference proteome</keyword>
<keyword evidence="3 8" id="KW-0812">Transmembrane</keyword>
<keyword evidence="5 8" id="KW-0472">Membrane</keyword>
<reference evidence="10" key="3">
    <citation type="submission" date="2025-05" db="UniProtKB">
        <authorList>
            <consortium name="EnsemblMetazoa"/>
        </authorList>
    </citation>
    <scope>IDENTIFICATION</scope>
</reference>
<accession>A0A6P4E3Q7</accession>
<evidence type="ECO:0000313" key="10">
    <source>
        <dbReference type="EnsemblMetazoa" id="XP_016972542.1"/>
    </source>
</evidence>
<evidence type="ECO:0000256" key="6">
    <source>
        <dbReference type="ARBA" id="ARBA00023170"/>
    </source>
</evidence>
<proteinExistence type="predicted"/>
<evidence type="ECO:0000256" key="8">
    <source>
        <dbReference type="SAM" id="Phobius"/>
    </source>
</evidence>
<reference evidence="11" key="1">
    <citation type="journal article" date="2021" name="Elife">
        <title>Highly contiguous assemblies of 101 drosophilid genomes.</title>
        <authorList>
            <person name="Kim B.Y."/>
            <person name="Wang J.R."/>
            <person name="Miller D.E."/>
            <person name="Barmina O."/>
            <person name="Delaney E."/>
            <person name="Thompson A."/>
            <person name="Comeault A.A."/>
            <person name="Peede D."/>
            <person name="D'Agostino E.R."/>
            <person name="Pelaez J."/>
            <person name="Aguilar J.M."/>
            <person name="Haji D."/>
            <person name="Matsunaga T."/>
            <person name="Armstrong E.E."/>
            <person name="Zych M."/>
            <person name="Ogawa Y."/>
            <person name="Stamenkovic-Radak M."/>
            <person name="Jelic M."/>
            <person name="Veselinovic M.S."/>
            <person name="Tanaskovic M."/>
            <person name="Eric P."/>
            <person name="Gao J.J."/>
            <person name="Katoh T.K."/>
            <person name="Toda M.J."/>
            <person name="Watabe H."/>
            <person name="Watada M."/>
            <person name="Davis J.S."/>
            <person name="Moyle L.C."/>
            <person name="Manoli G."/>
            <person name="Bertolini E."/>
            <person name="Kostal V."/>
            <person name="Hawley R.S."/>
            <person name="Takahashi A."/>
            <person name="Jones C.D."/>
            <person name="Price D.K."/>
            <person name="Whiteman N."/>
            <person name="Kopp A."/>
            <person name="Matute D.R."/>
            <person name="Petrov D.A."/>
        </authorList>
    </citation>
    <scope>NUCLEOTIDE SEQUENCE [LARGE SCALE GENOMIC DNA]</scope>
</reference>
<evidence type="ECO:0000256" key="3">
    <source>
        <dbReference type="ARBA" id="ARBA00022692"/>
    </source>
</evidence>